<keyword evidence="8" id="KW-0460">Magnesium</keyword>
<dbReference type="EMBL" id="JABUBU010000001">
    <property type="protein sequence ID" value="MBY6365567.1"/>
    <property type="molecule type" value="Genomic_DNA"/>
</dbReference>
<sequence length="206" mass="21435">MSLATKAFAGFDIDGHHVRVVVTDPSRVADAAAFARAELDVACEVFSTERATSELQRVNRSFGRTVRISPALADHLRVAVEAAEITDGDVDPVRDASFRELELDGATVRLPGFATLDLGATAPAVAVARVADSVARRFGCGVLVSMADHVAAAGPEPVQGWQITVEDGAERRTVGLASGTVAVTRDAADAVRRVAERAAAAVFAAA</sequence>
<evidence type="ECO:0000313" key="11">
    <source>
        <dbReference type="EMBL" id="MBY6365567.1"/>
    </source>
</evidence>
<gene>
    <name evidence="11" type="ORF">HQ603_02250</name>
</gene>
<evidence type="ECO:0000256" key="5">
    <source>
        <dbReference type="ARBA" id="ARBA00022679"/>
    </source>
</evidence>
<evidence type="ECO:0000256" key="1">
    <source>
        <dbReference type="ARBA" id="ARBA00001946"/>
    </source>
</evidence>
<keyword evidence="4" id="KW-0285">Flavoprotein</keyword>
<evidence type="ECO:0000256" key="10">
    <source>
        <dbReference type="ARBA" id="ARBA00048540"/>
    </source>
</evidence>
<organism evidence="11 12">
    <name type="scientific">Rhodococcoides corynebacterioides</name>
    <dbReference type="NCBI Taxonomy" id="53972"/>
    <lineage>
        <taxon>Bacteria</taxon>
        <taxon>Bacillati</taxon>
        <taxon>Actinomycetota</taxon>
        <taxon>Actinomycetes</taxon>
        <taxon>Mycobacteriales</taxon>
        <taxon>Nocardiaceae</taxon>
        <taxon>Rhodococcoides</taxon>
    </lineage>
</organism>
<comment type="catalytic activity">
    <reaction evidence="10">
        <text>L-threonyl-[protein] + FAD = FMN-L-threonyl-[protein] + AMP + H(+)</text>
        <dbReference type="Rhea" id="RHEA:36847"/>
        <dbReference type="Rhea" id="RHEA-COMP:11060"/>
        <dbReference type="Rhea" id="RHEA-COMP:11061"/>
        <dbReference type="ChEBI" id="CHEBI:15378"/>
        <dbReference type="ChEBI" id="CHEBI:30013"/>
        <dbReference type="ChEBI" id="CHEBI:57692"/>
        <dbReference type="ChEBI" id="CHEBI:74257"/>
        <dbReference type="ChEBI" id="CHEBI:456215"/>
        <dbReference type="EC" id="2.7.1.180"/>
    </reaction>
</comment>
<dbReference type="Gene3D" id="3.10.520.10">
    <property type="entry name" value="ApbE-like domains"/>
    <property type="match status" value="2"/>
</dbReference>
<dbReference type="PANTHER" id="PTHR30040:SF2">
    <property type="entry name" value="FAD:PROTEIN FMN TRANSFERASE"/>
    <property type="match status" value="1"/>
</dbReference>
<keyword evidence="5 11" id="KW-0808">Transferase</keyword>
<evidence type="ECO:0000313" key="12">
    <source>
        <dbReference type="Proteomes" id="UP000825228"/>
    </source>
</evidence>
<dbReference type="InterPro" id="IPR024932">
    <property type="entry name" value="ApbE"/>
</dbReference>
<dbReference type="InterPro" id="IPR003374">
    <property type="entry name" value="ApbE-like_sf"/>
</dbReference>
<name>A0ABS7NZK5_9NOCA</name>
<comment type="cofactor">
    <cofactor evidence="1">
        <name>Mg(2+)</name>
        <dbReference type="ChEBI" id="CHEBI:18420"/>
    </cofactor>
</comment>
<evidence type="ECO:0000256" key="9">
    <source>
        <dbReference type="ARBA" id="ARBA00031306"/>
    </source>
</evidence>
<proteinExistence type="predicted"/>
<evidence type="ECO:0000256" key="8">
    <source>
        <dbReference type="ARBA" id="ARBA00022842"/>
    </source>
</evidence>
<comment type="caution">
    <text evidence="11">The sequence shown here is derived from an EMBL/GenBank/DDBJ whole genome shotgun (WGS) entry which is preliminary data.</text>
</comment>
<dbReference type="EC" id="2.7.1.180" evidence="2"/>
<evidence type="ECO:0000256" key="4">
    <source>
        <dbReference type="ARBA" id="ARBA00022630"/>
    </source>
</evidence>
<dbReference type="RefSeq" id="WP_222682726.1">
    <property type="nucleotide sequence ID" value="NZ_JABUBT010000001.1"/>
</dbReference>
<dbReference type="PANTHER" id="PTHR30040">
    <property type="entry name" value="THIAMINE BIOSYNTHESIS LIPOPROTEIN APBE"/>
    <property type="match status" value="1"/>
</dbReference>
<keyword evidence="6" id="KW-0479">Metal-binding</keyword>
<evidence type="ECO:0000256" key="3">
    <source>
        <dbReference type="ARBA" id="ARBA00016337"/>
    </source>
</evidence>
<dbReference type="Pfam" id="PF02424">
    <property type="entry name" value="ApbE"/>
    <property type="match status" value="1"/>
</dbReference>
<reference evidence="11 12" key="1">
    <citation type="submission" date="2020-06" db="EMBL/GenBank/DDBJ databases">
        <title>Taxonomy, biology and ecology of Rhodococcus bacteria occurring in California pistachio and other woody hosts as revealed by genome sequence analyses.</title>
        <authorList>
            <person name="Gai Y."/>
            <person name="Riely B."/>
        </authorList>
    </citation>
    <scope>NUCLEOTIDE SEQUENCE [LARGE SCALE GENOMIC DNA]</scope>
    <source>
        <strain evidence="11 12">BP-281</strain>
    </source>
</reference>
<evidence type="ECO:0000256" key="6">
    <source>
        <dbReference type="ARBA" id="ARBA00022723"/>
    </source>
</evidence>
<dbReference type="Proteomes" id="UP000825228">
    <property type="component" value="Unassembled WGS sequence"/>
</dbReference>
<keyword evidence="12" id="KW-1185">Reference proteome</keyword>
<dbReference type="GO" id="GO:0016740">
    <property type="term" value="F:transferase activity"/>
    <property type="evidence" value="ECO:0007669"/>
    <property type="project" value="UniProtKB-KW"/>
</dbReference>
<accession>A0ABS7NZK5</accession>
<evidence type="ECO:0000256" key="7">
    <source>
        <dbReference type="ARBA" id="ARBA00022827"/>
    </source>
</evidence>
<protein>
    <recommendedName>
        <fullName evidence="3">FAD:protein FMN transferase</fullName>
        <ecNumber evidence="2">2.7.1.180</ecNumber>
    </recommendedName>
    <alternativeName>
        <fullName evidence="9">Flavin transferase</fullName>
    </alternativeName>
</protein>
<dbReference type="SUPFAM" id="SSF143631">
    <property type="entry name" value="ApbE-like"/>
    <property type="match status" value="1"/>
</dbReference>
<evidence type="ECO:0000256" key="2">
    <source>
        <dbReference type="ARBA" id="ARBA00011955"/>
    </source>
</evidence>
<keyword evidence="7" id="KW-0274">FAD</keyword>